<proteinExistence type="inferred from homology"/>
<feature type="domain" description="PPIase FKBP-type" evidence="7">
    <location>
        <begin position="199"/>
        <end position="285"/>
    </location>
</feature>
<feature type="region of interest" description="Disordered" evidence="6">
    <location>
        <begin position="1"/>
        <end position="68"/>
    </location>
</feature>
<dbReference type="GO" id="GO:0006457">
    <property type="term" value="P:protein folding"/>
    <property type="evidence" value="ECO:0007669"/>
    <property type="project" value="InterPro"/>
</dbReference>
<name>A0A5C7BUX5_SERMA</name>
<dbReference type="Pfam" id="PF01346">
    <property type="entry name" value="FKBP_N"/>
    <property type="match status" value="1"/>
</dbReference>
<comment type="similarity">
    <text evidence="5">Belongs to the FKBP-type PPIase family.</text>
</comment>
<dbReference type="InterPro" id="IPR044609">
    <property type="entry name" value="FKBP2/11"/>
</dbReference>
<reference evidence="8 9" key="1">
    <citation type="submission" date="2019-07" db="EMBL/GenBank/DDBJ databases">
        <title>Serratia strains were isolated from fresh produce.</title>
        <authorList>
            <person name="Cho G.-S."/>
            <person name="Stein M."/>
            <person name="Lee W."/>
            <person name="Suh S.H."/>
            <person name="Franz C.M.A.P."/>
        </authorList>
    </citation>
    <scope>NUCLEOTIDE SEQUENCE [LARGE SCALE GENOMIC DNA]</scope>
    <source>
        <strain evidence="8 9">S16</strain>
    </source>
</reference>
<evidence type="ECO:0000256" key="1">
    <source>
        <dbReference type="ARBA" id="ARBA00000971"/>
    </source>
</evidence>
<dbReference type="Gene3D" id="1.10.287.460">
    <property type="entry name" value="Peptidyl-prolyl cis-trans isomerase, FKBP-type, N-terminal domain"/>
    <property type="match status" value="1"/>
</dbReference>
<comment type="catalytic activity">
    <reaction evidence="1 4 5">
        <text>[protein]-peptidylproline (omega=180) = [protein]-peptidylproline (omega=0)</text>
        <dbReference type="Rhea" id="RHEA:16237"/>
        <dbReference type="Rhea" id="RHEA-COMP:10747"/>
        <dbReference type="Rhea" id="RHEA-COMP:10748"/>
        <dbReference type="ChEBI" id="CHEBI:83833"/>
        <dbReference type="ChEBI" id="CHEBI:83834"/>
        <dbReference type="EC" id="5.2.1.8"/>
    </reaction>
</comment>
<evidence type="ECO:0000313" key="8">
    <source>
        <dbReference type="EMBL" id="TXE24595.1"/>
    </source>
</evidence>
<evidence type="ECO:0000256" key="6">
    <source>
        <dbReference type="SAM" id="MobiDB-lite"/>
    </source>
</evidence>
<comment type="caution">
    <text evidence="8">The sequence shown here is derived from an EMBL/GenBank/DDBJ whole genome shotgun (WGS) entry which is preliminary data.</text>
</comment>
<dbReference type="AlphaFoldDB" id="A0A5C7BUX5"/>
<feature type="compositionally biased region" description="Low complexity" evidence="6">
    <location>
        <begin position="11"/>
        <end position="34"/>
    </location>
</feature>
<dbReference type="SUPFAM" id="SSF54534">
    <property type="entry name" value="FKBP-like"/>
    <property type="match status" value="1"/>
</dbReference>
<dbReference type="Gene3D" id="3.10.50.40">
    <property type="match status" value="1"/>
</dbReference>
<dbReference type="InterPro" id="IPR000774">
    <property type="entry name" value="PPIase_FKBP_N"/>
</dbReference>
<feature type="non-terminal residue" evidence="8">
    <location>
        <position position="1"/>
    </location>
</feature>
<protein>
    <recommendedName>
        <fullName evidence="5">Peptidyl-prolyl cis-trans isomerase</fullName>
        <ecNumber evidence="5">5.2.1.8</ecNumber>
    </recommendedName>
</protein>
<dbReference type="EC" id="5.2.1.8" evidence="5"/>
<dbReference type="GO" id="GO:0003755">
    <property type="term" value="F:peptidyl-prolyl cis-trans isomerase activity"/>
    <property type="evidence" value="ECO:0007669"/>
    <property type="project" value="UniProtKB-UniRule"/>
</dbReference>
<dbReference type="Proteomes" id="UP000321126">
    <property type="component" value="Unassembled WGS sequence"/>
</dbReference>
<dbReference type="InterPro" id="IPR001179">
    <property type="entry name" value="PPIase_FKBP_dom"/>
</dbReference>
<evidence type="ECO:0000256" key="2">
    <source>
        <dbReference type="ARBA" id="ARBA00023110"/>
    </source>
</evidence>
<evidence type="ECO:0000313" key="9">
    <source>
        <dbReference type="Proteomes" id="UP000321126"/>
    </source>
</evidence>
<evidence type="ECO:0000259" key="7">
    <source>
        <dbReference type="PROSITE" id="PS50059"/>
    </source>
</evidence>
<feature type="compositionally biased region" description="Pro residues" evidence="6">
    <location>
        <begin position="35"/>
        <end position="62"/>
    </location>
</feature>
<sequence>SPPASGPQPATPAVAPVATAPDASPAATAGVAAVPAPPVSPALPVPSAQPEPPVPAAPPGVPASPAERVAAPLPDAPLTLQGEAQRQAYASGVSVWQEIEASLAARQALGVDLDRSWVLQGLQDAAAGRDLQMSRSDIGEVMNTLNTRYADQARATRAQQEARGKAYRIAFSRRKGAYSDAGAWYLIADKGTGRRLRTTDLAVLTVTGTLPDGTVFDPSGAHGQSKTAKVGALLPAVAIGLQKVGVGGHLTVVVPPGKGYGEVGLPPLIPGGATLVFDIRVTGLATP</sequence>
<organism evidence="8 9">
    <name type="scientific">Serratia marcescens</name>
    <dbReference type="NCBI Taxonomy" id="615"/>
    <lineage>
        <taxon>Bacteria</taxon>
        <taxon>Pseudomonadati</taxon>
        <taxon>Pseudomonadota</taxon>
        <taxon>Gammaproteobacteria</taxon>
        <taxon>Enterobacterales</taxon>
        <taxon>Yersiniaceae</taxon>
        <taxon>Serratia</taxon>
    </lineage>
</organism>
<evidence type="ECO:0000256" key="4">
    <source>
        <dbReference type="PROSITE-ProRule" id="PRU00277"/>
    </source>
</evidence>
<evidence type="ECO:0000256" key="3">
    <source>
        <dbReference type="ARBA" id="ARBA00023235"/>
    </source>
</evidence>
<evidence type="ECO:0000256" key="5">
    <source>
        <dbReference type="RuleBase" id="RU003915"/>
    </source>
</evidence>
<feature type="compositionally biased region" description="Pro residues" evidence="6">
    <location>
        <begin position="1"/>
        <end position="10"/>
    </location>
</feature>
<dbReference type="Pfam" id="PF00254">
    <property type="entry name" value="FKBP_C"/>
    <property type="match status" value="1"/>
</dbReference>
<dbReference type="PANTHER" id="PTHR45779">
    <property type="entry name" value="PEPTIDYLPROLYL ISOMERASE"/>
    <property type="match status" value="1"/>
</dbReference>
<accession>A0A5C7BUX5</accession>
<dbReference type="EMBL" id="VOUQ01000031">
    <property type="protein sequence ID" value="TXE24595.1"/>
    <property type="molecule type" value="Genomic_DNA"/>
</dbReference>
<keyword evidence="3 4" id="KW-0413">Isomerase</keyword>
<dbReference type="InterPro" id="IPR046357">
    <property type="entry name" value="PPIase_dom_sf"/>
</dbReference>
<gene>
    <name evidence="8" type="ORF">FOT62_24630</name>
</gene>
<dbReference type="PANTHER" id="PTHR45779:SF7">
    <property type="entry name" value="PEPTIDYLPROLYL ISOMERASE"/>
    <property type="match status" value="1"/>
</dbReference>
<dbReference type="PROSITE" id="PS50059">
    <property type="entry name" value="FKBP_PPIASE"/>
    <property type="match status" value="1"/>
</dbReference>
<dbReference type="InterPro" id="IPR036944">
    <property type="entry name" value="PPIase_FKBP_N_sf"/>
</dbReference>
<keyword evidence="2 4" id="KW-0697">Rotamase</keyword>